<accession>A0A7C9E6X4</accession>
<dbReference type="EMBL" id="GISG01194573">
    <property type="protein sequence ID" value="MBA4657065.1"/>
    <property type="molecule type" value="Transcribed_RNA"/>
</dbReference>
<organism evidence="1">
    <name type="scientific">Opuntia streptacantha</name>
    <name type="common">Prickly pear cactus</name>
    <name type="synonym">Opuntia cardona</name>
    <dbReference type="NCBI Taxonomy" id="393608"/>
    <lineage>
        <taxon>Eukaryota</taxon>
        <taxon>Viridiplantae</taxon>
        <taxon>Streptophyta</taxon>
        <taxon>Embryophyta</taxon>
        <taxon>Tracheophyta</taxon>
        <taxon>Spermatophyta</taxon>
        <taxon>Magnoliopsida</taxon>
        <taxon>eudicotyledons</taxon>
        <taxon>Gunneridae</taxon>
        <taxon>Pentapetalae</taxon>
        <taxon>Caryophyllales</taxon>
        <taxon>Cactineae</taxon>
        <taxon>Cactaceae</taxon>
        <taxon>Opuntioideae</taxon>
        <taxon>Opuntia</taxon>
    </lineage>
</organism>
<reference evidence="1" key="2">
    <citation type="submission" date="2020-07" db="EMBL/GenBank/DDBJ databases">
        <authorList>
            <person name="Vera ALvarez R."/>
            <person name="Arias-Moreno D.M."/>
            <person name="Jimenez-Jacinto V."/>
            <person name="Jimenez-Bremont J.F."/>
            <person name="Swaminathan K."/>
            <person name="Moose S.P."/>
            <person name="Guerrero-Gonzalez M.L."/>
            <person name="Marino-Ramirez L."/>
            <person name="Landsman D."/>
            <person name="Rodriguez-Kessler M."/>
            <person name="Delgado-Sanchez P."/>
        </authorList>
    </citation>
    <scope>NUCLEOTIDE SEQUENCE</scope>
    <source>
        <tissue evidence="1">Cladode</tissue>
    </source>
</reference>
<dbReference type="AlphaFoldDB" id="A0A7C9E6X4"/>
<reference evidence="1" key="1">
    <citation type="journal article" date="2013" name="J. Plant Res.">
        <title>Effect of fungi and light on seed germination of three Opuntia species from semiarid lands of central Mexico.</title>
        <authorList>
            <person name="Delgado-Sanchez P."/>
            <person name="Jimenez-Bremont J.F."/>
            <person name="Guerrero-Gonzalez Mde L."/>
            <person name="Flores J."/>
        </authorList>
    </citation>
    <scope>NUCLEOTIDE SEQUENCE</scope>
    <source>
        <tissue evidence="1">Cladode</tissue>
    </source>
</reference>
<sequence>MIPMCGVPFPLRTSLGDHFSGIGLLIGLEGRFLQKAVLMPTRGALRRLLDQERQHIFSDVSKLEVSWRIPFSSTTLPRNFSVAQIFEMVAHTLHLLLKVRKRILIKASLVIAH</sequence>
<name>A0A7C9E6X4_OPUST</name>
<evidence type="ECO:0000313" key="1">
    <source>
        <dbReference type="EMBL" id="MBA4657065.1"/>
    </source>
</evidence>
<proteinExistence type="predicted"/>
<protein>
    <submittedName>
        <fullName evidence="1">Uncharacterized protein</fullName>
    </submittedName>
</protein>